<organism evidence="4">
    <name type="scientific">marine metagenome</name>
    <dbReference type="NCBI Taxonomy" id="408172"/>
    <lineage>
        <taxon>unclassified sequences</taxon>
        <taxon>metagenomes</taxon>
        <taxon>ecological metagenomes</taxon>
    </lineage>
</organism>
<evidence type="ECO:0000313" key="4">
    <source>
        <dbReference type="EMBL" id="SUZ49169.1"/>
    </source>
</evidence>
<dbReference type="InterPro" id="IPR009009">
    <property type="entry name" value="RlpA-like_DPBB"/>
</dbReference>
<accession>A0A381N3W9</accession>
<dbReference type="NCBIfam" id="TIGR00413">
    <property type="entry name" value="rlpA"/>
    <property type="match status" value="1"/>
</dbReference>
<dbReference type="Pfam" id="PF03330">
    <property type="entry name" value="DPBB_1"/>
    <property type="match status" value="1"/>
</dbReference>
<dbReference type="CDD" id="cd22268">
    <property type="entry name" value="DPBB_RlpA-like"/>
    <property type="match status" value="1"/>
</dbReference>
<sequence>MAKRGLITFIIILILASCSSAPRYGRAAGPLKYKKDASAPSKKSKPKSKAIFIDPKTVNTNVKHKKRMVGISSFYAEDFHGKLTANGEVYDMYGLTAAHKTLPLNTVARVTNLENGKSLILRINDRGPYIQGRMLDCSYGAAKKLDFIKQGKTKVQVDVIEWGDGEYMHHRKLKN</sequence>
<protein>
    <recommendedName>
        <fullName evidence="3">RlpA-like protein double-psi beta-barrel domain-containing protein</fullName>
    </recommendedName>
</protein>
<dbReference type="GO" id="GO:0071555">
    <property type="term" value="P:cell wall organization"/>
    <property type="evidence" value="ECO:0007669"/>
    <property type="project" value="UniProtKB-KW"/>
</dbReference>
<name>A0A381N3W9_9ZZZZ</name>
<keyword evidence="1" id="KW-0456">Lyase</keyword>
<keyword evidence="2" id="KW-0961">Cell wall biogenesis/degradation</keyword>
<feature type="domain" description="RlpA-like protein double-psi beta-barrel" evidence="3">
    <location>
        <begin position="69"/>
        <end position="157"/>
    </location>
</feature>
<dbReference type="AlphaFoldDB" id="A0A381N3W9"/>
<reference evidence="4" key="1">
    <citation type="submission" date="2018-05" db="EMBL/GenBank/DDBJ databases">
        <authorList>
            <person name="Lanie J.A."/>
            <person name="Ng W.-L."/>
            <person name="Kazmierczak K.M."/>
            <person name="Andrzejewski T.M."/>
            <person name="Davidsen T.M."/>
            <person name="Wayne K.J."/>
            <person name="Tettelin H."/>
            <person name="Glass J.I."/>
            <person name="Rusch D."/>
            <person name="Podicherti R."/>
            <person name="Tsui H.-C.T."/>
            <person name="Winkler M.E."/>
        </authorList>
    </citation>
    <scope>NUCLEOTIDE SEQUENCE</scope>
</reference>
<dbReference type="InterPro" id="IPR012997">
    <property type="entry name" value="RplA"/>
</dbReference>
<evidence type="ECO:0000259" key="3">
    <source>
        <dbReference type="Pfam" id="PF03330"/>
    </source>
</evidence>
<dbReference type="HAMAP" id="MF_02071">
    <property type="entry name" value="RlpA"/>
    <property type="match status" value="1"/>
</dbReference>
<dbReference type="EMBL" id="UINC01000106">
    <property type="protein sequence ID" value="SUZ49169.1"/>
    <property type="molecule type" value="Genomic_DNA"/>
</dbReference>
<dbReference type="InterPro" id="IPR036908">
    <property type="entry name" value="RlpA-like_sf"/>
</dbReference>
<dbReference type="PANTHER" id="PTHR34183:SF1">
    <property type="entry name" value="ENDOLYTIC PEPTIDOGLYCAN TRANSGLYCOSYLASE RLPA"/>
    <property type="match status" value="1"/>
</dbReference>
<dbReference type="PANTHER" id="PTHR34183">
    <property type="entry name" value="ENDOLYTIC PEPTIDOGLYCAN TRANSGLYCOSYLASE RLPA"/>
    <property type="match status" value="1"/>
</dbReference>
<evidence type="ECO:0000256" key="2">
    <source>
        <dbReference type="ARBA" id="ARBA00023316"/>
    </source>
</evidence>
<proteinExistence type="inferred from homology"/>
<dbReference type="Gene3D" id="2.40.40.10">
    <property type="entry name" value="RlpA-like domain"/>
    <property type="match status" value="1"/>
</dbReference>
<evidence type="ECO:0000256" key="1">
    <source>
        <dbReference type="ARBA" id="ARBA00023239"/>
    </source>
</evidence>
<gene>
    <name evidence="4" type="ORF">METZ01_LOCUS2023</name>
</gene>
<dbReference type="GO" id="GO:0016829">
    <property type="term" value="F:lyase activity"/>
    <property type="evidence" value="ECO:0007669"/>
    <property type="project" value="UniProtKB-KW"/>
</dbReference>
<dbReference type="PROSITE" id="PS51257">
    <property type="entry name" value="PROKAR_LIPOPROTEIN"/>
    <property type="match status" value="1"/>
</dbReference>
<dbReference type="SUPFAM" id="SSF50685">
    <property type="entry name" value="Barwin-like endoglucanases"/>
    <property type="match status" value="1"/>
</dbReference>
<dbReference type="InterPro" id="IPR034718">
    <property type="entry name" value="RlpA"/>
</dbReference>